<proteinExistence type="predicted"/>
<reference evidence="1 2" key="1">
    <citation type="submission" date="2020-02" db="EMBL/GenBank/DDBJ databases">
        <title>Comparative genomics of the hypocrealean fungal genus Beauvera.</title>
        <authorList>
            <person name="Showalter D.N."/>
            <person name="Bushley K.E."/>
            <person name="Rehner S.A."/>
        </authorList>
    </citation>
    <scope>NUCLEOTIDE SEQUENCE [LARGE SCALE GENOMIC DNA]</scope>
    <source>
        <strain evidence="1 2">ARSEF4384</strain>
    </source>
</reference>
<evidence type="ECO:0000313" key="1">
    <source>
        <dbReference type="EMBL" id="KAK8146545.1"/>
    </source>
</evidence>
<sequence>MAATASSGLWWRSPCANADVNKDVTTGRLIDLEKGAARAEDRIGKQDQRILELEQTLARVALGLLIPPLIANARQG</sequence>
<dbReference type="EMBL" id="JAAHCF010000204">
    <property type="protein sequence ID" value="KAK8146545.1"/>
    <property type="molecule type" value="Genomic_DNA"/>
</dbReference>
<dbReference type="Proteomes" id="UP001397290">
    <property type="component" value="Unassembled WGS sequence"/>
</dbReference>
<accession>A0AAW0RWZ5</accession>
<gene>
    <name evidence="1" type="ORF">G3M48_002971</name>
</gene>
<evidence type="ECO:0000313" key="2">
    <source>
        <dbReference type="Proteomes" id="UP001397290"/>
    </source>
</evidence>
<dbReference type="AlphaFoldDB" id="A0AAW0RWZ5"/>
<name>A0AAW0RWZ5_9HYPO</name>
<organism evidence="1 2">
    <name type="scientific">Beauveria asiatica</name>
    <dbReference type="NCBI Taxonomy" id="1069075"/>
    <lineage>
        <taxon>Eukaryota</taxon>
        <taxon>Fungi</taxon>
        <taxon>Dikarya</taxon>
        <taxon>Ascomycota</taxon>
        <taxon>Pezizomycotina</taxon>
        <taxon>Sordariomycetes</taxon>
        <taxon>Hypocreomycetidae</taxon>
        <taxon>Hypocreales</taxon>
        <taxon>Cordycipitaceae</taxon>
        <taxon>Beauveria</taxon>
    </lineage>
</organism>
<comment type="caution">
    <text evidence="1">The sequence shown here is derived from an EMBL/GenBank/DDBJ whole genome shotgun (WGS) entry which is preliminary data.</text>
</comment>
<protein>
    <submittedName>
        <fullName evidence="1">Uncharacterized protein</fullName>
    </submittedName>
</protein>
<keyword evidence="2" id="KW-1185">Reference proteome</keyword>